<dbReference type="AlphaFoldDB" id="A0AAE1NU06"/>
<name>A0AAE1NU06_9EUCA</name>
<proteinExistence type="predicted"/>
<comment type="caution">
    <text evidence="2">The sequence shown here is derived from an EMBL/GenBank/DDBJ whole genome shotgun (WGS) entry which is preliminary data.</text>
</comment>
<reference evidence="2" key="1">
    <citation type="submission" date="2023-11" db="EMBL/GenBank/DDBJ databases">
        <title>Genome assemblies of two species of porcelain crab, Petrolisthes cinctipes and Petrolisthes manimaculis (Anomura: Porcellanidae).</title>
        <authorList>
            <person name="Angst P."/>
        </authorList>
    </citation>
    <scope>NUCLEOTIDE SEQUENCE</scope>
    <source>
        <strain evidence="2">PB745_02</strain>
        <tissue evidence="2">Gill</tissue>
    </source>
</reference>
<organism evidence="2 3">
    <name type="scientific">Petrolisthes manimaculis</name>
    <dbReference type="NCBI Taxonomy" id="1843537"/>
    <lineage>
        <taxon>Eukaryota</taxon>
        <taxon>Metazoa</taxon>
        <taxon>Ecdysozoa</taxon>
        <taxon>Arthropoda</taxon>
        <taxon>Crustacea</taxon>
        <taxon>Multicrustacea</taxon>
        <taxon>Malacostraca</taxon>
        <taxon>Eumalacostraca</taxon>
        <taxon>Eucarida</taxon>
        <taxon>Decapoda</taxon>
        <taxon>Pleocyemata</taxon>
        <taxon>Anomura</taxon>
        <taxon>Galatheoidea</taxon>
        <taxon>Porcellanidae</taxon>
        <taxon>Petrolisthes</taxon>
    </lineage>
</organism>
<evidence type="ECO:0000313" key="3">
    <source>
        <dbReference type="Proteomes" id="UP001292094"/>
    </source>
</evidence>
<dbReference type="EMBL" id="JAWZYT010004071">
    <property type="protein sequence ID" value="KAK4295481.1"/>
    <property type="molecule type" value="Genomic_DNA"/>
</dbReference>
<feature type="region of interest" description="Disordered" evidence="1">
    <location>
        <begin position="1"/>
        <end position="22"/>
    </location>
</feature>
<evidence type="ECO:0000313" key="2">
    <source>
        <dbReference type="EMBL" id="KAK4295481.1"/>
    </source>
</evidence>
<gene>
    <name evidence="2" type="ORF">Pmani_031969</name>
</gene>
<keyword evidence="3" id="KW-1185">Reference proteome</keyword>
<dbReference type="Proteomes" id="UP001292094">
    <property type="component" value="Unassembled WGS sequence"/>
</dbReference>
<protein>
    <submittedName>
        <fullName evidence="2">Uncharacterized protein</fullName>
    </submittedName>
</protein>
<sequence>MCCVGMRTPPPPPSPTTTKAAGKQRNIEGINTGQSRYTYGCCPRPPLPAYLPCHPNFTLHATTPLPTLQHPYLHHDTPTHATTPLPTPQHRYLHYDTLTHATTLLPTPLPTL</sequence>
<evidence type="ECO:0000256" key="1">
    <source>
        <dbReference type="SAM" id="MobiDB-lite"/>
    </source>
</evidence>
<accession>A0AAE1NU06</accession>